<reference evidence="2" key="1">
    <citation type="journal article" date="2014" name="Front. Microbiol.">
        <title>High frequency of phylogenetically diverse reductive dehalogenase-homologous genes in deep subseafloor sedimentary metagenomes.</title>
        <authorList>
            <person name="Kawai M."/>
            <person name="Futagami T."/>
            <person name="Toyoda A."/>
            <person name="Takaki Y."/>
            <person name="Nishi S."/>
            <person name="Hori S."/>
            <person name="Arai W."/>
            <person name="Tsubouchi T."/>
            <person name="Morono Y."/>
            <person name="Uchiyama I."/>
            <person name="Ito T."/>
            <person name="Fujiyama A."/>
            <person name="Inagaki F."/>
            <person name="Takami H."/>
        </authorList>
    </citation>
    <scope>NUCLEOTIDE SEQUENCE</scope>
    <source>
        <strain evidence="2">Expedition CK06-06</strain>
    </source>
</reference>
<keyword evidence="1" id="KW-1133">Transmembrane helix</keyword>
<comment type="caution">
    <text evidence="2">The sequence shown here is derived from an EMBL/GenBank/DDBJ whole genome shotgun (WGS) entry which is preliminary data.</text>
</comment>
<dbReference type="AlphaFoldDB" id="X1CW08"/>
<accession>X1CW08</accession>
<proteinExistence type="predicted"/>
<sequence>MFISFLIEWCLEMLRIAPGCGSGLVALGIVSLGVAICVTWRLEQGRNDSDP</sequence>
<dbReference type="EMBL" id="BART01029963">
    <property type="protein sequence ID" value="GAH12676.1"/>
    <property type="molecule type" value="Genomic_DNA"/>
</dbReference>
<protein>
    <submittedName>
        <fullName evidence="2">Uncharacterized protein</fullName>
    </submittedName>
</protein>
<keyword evidence="1" id="KW-0472">Membrane</keyword>
<organism evidence="2">
    <name type="scientific">marine sediment metagenome</name>
    <dbReference type="NCBI Taxonomy" id="412755"/>
    <lineage>
        <taxon>unclassified sequences</taxon>
        <taxon>metagenomes</taxon>
        <taxon>ecological metagenomes</taxon>
    </lineage>
</organism>
<feature type="transmembrane region" description="Helical" evidence="1">
    <location>
        <begin position="21"/>
        <end position="42"/>
    </location>
</feature>
<name>X1CW08_9ZZZZ</name>
<evidence type="ECO:0000313" key="2">
    <source>
        <dbReference type="EMBL" id="GAH12676.1"/>
    </source>
</evidence>
<evidence type="ECO:0000256" key="1">
    <source>
        <dbReference type="SAM" id="Phobius"/>
    </source>
</evidence>
<keyword evidence="1" id="KW-0812">Transmembrane</keyword>
<gene>
    <name evidence="2" type="ORF">S01H4_52441</name>
</gene>